<evidence type="ECO:0000313" key="2">
    <source>
        <dbReference type="EMBL" id="MPC47583.1"/>
    </source>
</evidence>
<gene>
    <name evidence="2" type="ORF">E2C01_041334</name>
</gene>
<feature type="region of interest" description="Disordered" evidence="1">
    <location>
        <begin position="1"/>
        <end position="56"/>
    </location>
</feature>
<evidence type="ECO:0000313" key="3">
    <source>
        <dbReference type="Proteomes" id="UP000324222"/>
    </source>
</evidence>
<keyword evidence="3" id="KW-1185">Reference proteome</keyword>
<sequence>MKRAQGSHVCTLQQHNKERASGGRQRATAPWGESKTLGRGDQVHPPGPAGDSNGDQIVQSRVKVVLSEIWDILPIRVYVSFVFGEFVFGEV</sequence>
<protein>
    <submittedName>
        <fullName evidence="2">Uncharacterized protein</fullName>
    </submittedName>
</protein>
<evidence type="ECO:0000256" key="1">
    <source>
        <dbReference type="SAM" id="MobiDB-lite"/>
    </source>
</evidence>
<name>A0A5B7FRG2_PORTR</name>
<dbReference type="AlphaFoldDB" id="A0A5B7FRG2"/>
<reference evidence="2 3" key="1">
    <citation type="submission" date="2019-05" db="EMBL/GenBank/DDBJ databases">
        <title>Another draft genome of Portunus trituberculatus and its Hox gene families provides insights of decapod evolution.</title>
        <authorList>
            <person name="Jeong J.-H."/>
            <person name="Song I."/>
            <person name="Kim S."/>
            <person name="Choi T."/>
            <person name="Kim D."/>
            <person name="Ryu S."/>
            <person name="Kim W."/>
        </authorList>
    </citation>
    <scope>NUCLEOTIDE SEQUENCE [LARGE SCALE GENOMIC DNA]</scope>
    <source>
        <tissue evidence="2">Muscle</tissue>
    </source>
</reference>
<accession>A0A5B7FRG2</accession>
<organism evidence="2 3">
    <name type="scientific">Portunus trituberculatus</name>
    <name type="common">Swimming crab</name>
    <name type="synonym">Neptunus trituberculatus</name>
    <dbReference type="NCBI Taxonomy" id="210409"/>
    <lineage>
        <taxon>Eukaryota</taxon>
        <taxon>Metazoa</taxon>
        <taxon>Ecdysozoa</taxon>
        <taxon>Arthropoda</taxon>
        <taxon>Crustacea</taxon>
        <taxon>Multicrustacea</taxon>
        <taxon>Malacostraca</taxon>
        <taxon>Eumalacostraca</taxon>
        <taxon>Eucarida</taxon>
        <taxon>Decapoda</taxon>
        <taxon>Pleocyemata</taxon>
        <taxon>Brachyura</taxon>
        <taxon>Eubrachyura</taxon>
        <taxon>Portunoidea</taxon>
        <taxon>Portunidae</taxon>
        <taxon>Portuninae</taxon>
        <taxon>Portunus</taxon>
    </lineage>
</organism>
<comment type="caution">
    <text evidence="2">The sequence shown here is derived from an EMBL/GenBank/DDBJ whole genome shotgun (WGS) entry which is preliminary data.</text>
</comment>
<dbReference type="Proteomes" id="UP000324222">
    <property type="component" value="Unassembled WGS sequence"/>
</dbReference>
<dbReference type="EMBL" id="VSRR010007815">
    <property type="protein sequence ID" value="MPC47583.1"/>
    <property type="molecule type" value="Genomic_DNA"/>
</dbReference>
<proteinExistence type="predicted"/>